<dbReference type="GO" id="GO:0005886">
    <property type="term" value="C:plasma membrane"/>
    <property type="evidence" value="ECO:0007669"/>
    <property type="project" value="UniProtKB-SubCell"/>
</dbReference>
<dbReference type="InterPro" id="IPR010432">
    <property type="entry name" value="RDD"/>
</dbReference>
<gene>
    <name evidence="8" type="ORF">SAMN05216561_103247</name>
</gene>
<dbReference type="EMBL" id="FOQG01000003">
    <property type="protein sequence ID" value="SFH94901.1"/>
    <property type="molecule type" value="Genomic_DNA"/>
</dbReference>
<evidence type="ECO:0000313" key="8">
    <source>
        <dbReference type="EMBL" id="SFH94901.1"/>
    </source>
</evidence>
<keyword evidence="9" id="KW-1185">Reference proteome</keyword>
<protein>
    <submittedName>
        <fullName evidence="8">Uncharacterized membrane protein YckC, RDD family</fullName>
    </submittedName>
</protein>
<feature type="domain" description="RDD" evidence="7">
    <location>
        <begin position="149"/>
        <end position="280"/>
    </location>
</feature>
<dbReference type="InterPro" id="IPR051791">
    <property type="entry name" value="Pra-immunoreactive"/>
</dbReference>
<feature type="transmembrane region" description="Helical" evidence="6">
    <location>
        <begin position="156"/>
        <end position="177"/>
    </location>
</feature>
<evidence type="ECO:0000256" key="3">
    <source>
        <dbReference type="ARBA" id="ARBA00022692"/>
    </source>
</evidence>
<keyword evidence="2" id="KW-1003">Cell membrane</keyword>
<dbReference type="STRING" id="1005945.SAMN05216561_103247"/>
<evidence type="ECO:0000256" key="1">
    <source>
        <dbReference type="ARBA" id="ARBA00004651"/>
    </source>
</evidence>
<keyword evidence="5 6" id="KW-0472">Membrane</keyword>
<reference evidence="8 9" key="1">
    <citation type="submission" date="2016-10" db="EMBL/GenBank/DDBJ databases">
        <authorList>
            <person name="de Groot N.N."/>
        </authorList>
    </citation>
    <scope>NUCLEOTIDE SEQUENCE [LARGE SCALE GENOMIC DNA]</scope>
    <source>
        <strain evidence="8 9">CGMCC 1.11156</strain>
    </source>
</reference>
<feature type="transmembrane region" description="Helical" evidence="6">
    <location>
        <begin position="239"/>
        <end position="265"/>
    </location>
</feature>
<accession>A0A1I3E860</accession>
<organism evidence="8 9">
    <name type="scientific">Nocardioides psychrotolerans</name>
    <dbReference type="NCBI Taxonomy" id="1005945"/>
    <lineage>
        <taxon>Bacteria</taxon>
        <taxon>Bacillati</taxon>
        <taxon>Actinomycetota</taxon>
        <taxon>Actinomycetes</taxon>
        <taxon>Propionibacteriales</taxon>
        <taxon>Nocardioidaceae</taxon>
        <taxon>Nocardioides</taxon>
    </lineage>
</organism>
<evidence type="ECO:0000313" key="9">
    <source>
        <dbReference type="Proteomes" id="UP000198649"/>
    </source>
</evidence>
<dbReference type="AlphaFoldDB" id="A0A1I3E860"/>
<dbReference type="OrthoDB" id="3826662at2"/>
<evidence type="ECO:0000256" key="2">
    <source>
        <dbReference type="ARBA" id="ARBA00022475"/>
    </source>
</evidence>
<evidence type="ECO:0000256" key="5">
    <source>
        <dbReference type="ARBA" id="ARBA00023136"/>
    </source>
</evidence>
<proteinExistence type="predicted"/>
<evidence type="ECO:0000256" key="6">
    <source>
        <dbReference type="SAM" id="Phobius"/>
    </source>
</evidence>
<name>A0A1I3E860_9ACTN</name>
<sequence length="317" mass="33527">MTDPDPSRTADLTGLFGRFSGAVTGRVVGAIDPDLVLDQVDVNALLDRVDVDRLLDRVDIDRLLERADIDALVRRSGVPDIVAESTGRFAGTALDTARRQLVVVDVLVARVIDSLLRRRRSAWGQSPSSLGATAPVVSRDGRLDVTGRYAGPVTRLAAAAADVWLLATSGTLALAGLDFLSRTLFDTAITVDLSTQPWWLALAALGGFGYVFLSLEVAGRTPGMTLVGLRVVRRDGAPLGAWGSLVRTAMLPVSGALLGLGYALALVHPDRRALHDLVAGSAVVHDWTPRRVELPPAVSASIIEGSGPKSLAEPLPR</sequence>
<keyword evidence="4 6" id="KW-1133">Transmembrane helix</keyword>
<dbReference type="RefSeq" id="WP_091111086.1">
    <property type="nucleotide sequence ID" value="NZ_BKAF01000007.1"/>
</dbReference>
<dbReference type="PANTHER" id="PTHR36115">
    <property type="entry name" value="PROLINE-RICH ANTIGEN HOMOLOG-RELATED"/>
    <property type="match status" value="1"/>
</dbReference>
<keyword evidence="3 6" id="KW-0812">Transmembrane</keyword>
<evidence type="ECO:0000259" key="7">
    <source>
        <dbReference type="Pfam" id="PF06271"/>
    </source>
</evidence>
<dbReference type="Pfam" id="PF06271">
    <property type="entry name" value="RDD"/>
    <property type="match status" value="1"/>
</dbReference>
<comment type="subcellular location">
    <subcellularLocation>
        <location evidence="1">Cell membrane</location>
        <topology evidence="1">Multi-pass membrane protein</topology>
    </subcellularLocation>
</comment>
<feature type="transmembrane region" description="Helical" evidence="6">
    <location>
        <begin position="197"/>
        <end position="218"/>
    </location>
</feature>
<dbReference type="Proteomes" id="UP000198649">
    <property type="component" value="Unassembled WGS sequence"/>
</dbReference>
<dbReference type="PANTHER" id="PTHR36115:SF6">
    <property type="entry name" value="PROLINE-RICH ANTIGEN HOMOLOG"/>
    <property type="match status" value="1"/>
</dbReference>
<evidence type="ECO:0000256" key="4">
    <source>
        <dbReference type="ARBA" id="ARBA00022989"/>
    </source>
</evidence>